<accession>A0A820E733</accession>
<evidence type="ECO:0000313" key="2">
    <source>
        <dbReference type="Proteomes" id="UP000663874"/>
    </source>
</evidence>
<sequence>LTFDKNDIEITCIEHLSNEIFYKIFDYFNGCDSFDIFFKS</sequence>
<feature type="non-terminal residue" evidence="1">
    <location>
        <position position="1"/>
    </location>
</feature>
<dbReference type="Proteomes" id="UP000663874">
    <property type="component" value="Unassembled WGS sequence"/>
</dbReference>
<evidence type="ECO:0000313" key="1">
    <source>
        <dbReference type="EMBL" id="CAF4243976.1"/>
    </source>
</evidence>
<dbReference type="AlphaFoldDB" id="A0A820E733"/>
<reference evidence="1" key="1">
    <citation type="submission" date="2021-02" db="EMBL/GenBank/DDBJ databases">
        <authorList>
            <person name="Nowell W R."/>
        </authorList>
    </citation>
    <scope>NUCLEOTIDE SEQUENCE</scope>
</reference>
<proteinExistence type="predicted"/>
<protein>
    <submittedName>
        <fullName evidence="1">Uncharacterized protein</fullName>
    </submittedName>
</protein>
<gene>
    <name evidence="1" type="ORF">FNK824_LOCUS38300</name>
</gene>
<name>A0A820E733_9BILA</name>
<comment type="caution">
    <text evidence="1">The sequence shown here is derived from an EMBL/GenBank/DDBJ whole genome shotgun (WGS) entry which is preliminary data.</text>
</comment>
<organism evidence="1 2">
    <name type="scientific">Rotaria sordida</name>
    <dbReference type="NCBI Taxonomy" id="392033"/>
    <lineage>
        <taxon>Eukaryota</taxon>
        <taxon>Metazoa</taxon>
        <taxon>Spiralia</taxon>
        <taxon>Gnathifera</taxon>
        <taxon>Rotifera</taxon>
        <taxon>Eurotatoria</taxon>
        <taxon>Bdelloidea</taxon>
        <taxon>Philodinida</taxon>
        <taxon>Philodinidae</taxon>
        <taxon>Rotaria</taxon>
    </lineage>
</organism>
<dbReference type="EMBL" id="CAJOBE010021446">
    <property type="protein sequence ID" value="CAF4243976.1"/>
    <property type="molecule type" value="Genomic_DNA"/>
</dbReference>